<dbReference type="Proteomes" id="UP000824782">
    <property type="component" value="Unassembled WGS sequence"/>
</dbReference>
<accession>A0AAV6YRE1</accession>
<evidence type="ECO:0000313" key="1">
    <source>
        <dbReference type="EMBL" id="KAG8537545.1"/>
    </source>
</evidence>
<proteinExistence type="predicted"/>
<comment type="caution">
    <text evidence="1">The sequence shown here is derived from an EMBL/GenBank/DDBJ whole genome shotgun (WGS) entry which is preliminary data.</text>
</comment>
<keyword evidence="2" id="KW-1185">Reference proteome</keyword>
<gene>
    <name evidence="1" type="ORF">GDO81_024345</name>
</gene>
<protein>
    <submittedName>
        <fullName evidence="1">Uncharacterized protein</fullName>
    </submittedName>
</protein>
<reference evidence="1" key="1">
    <citation type="thesis" date="2020" institute="ProQuest LLC" country="789 East Eisenhower Parkway, Ann Arbor, MI, USA">
        <title>Comparative Genomics and Chromosome Evolution.</title>
        <authorList>
            <person name="Mudd A.B."/>
        </authorList>
    </citation>
    <scope>NUCLEOTIDE SEQUENCE</scope>
    <source>
        <strain evidence="1">237g6f4</strain>
        <tissue evidence="1">Blood</tissue>
    </source>
</reference>
<dbReference type="EMBL" id="WNYA01029215">
    <property type="protein sequence ID" value="KAG8537545.1"/>
    <property type="molecule type" value="Genomic_DNA"/>
</dbReference>
<evidence type="ECO:0000313" key="2">
    <source>
        <dbReference type="Proteomes" id="UP000824782"/>
    </source>
</evidence>
<dbReference type="AlphaFoldDB" id="A0AAV6YRE1"/>
<organism evidence="1 2">
    <name type="scientific">Engystomops pustulosus</name>
    <name type="common">Tungara frog</name>
    <name type="synonym">Physalaemus pustulosus</name>
    <dbReference type="NCBI Taxonomy" id="76066"/>
    <lineage>
        <taxon>Eukaryota</taxon>
        <taxon>Metazoa</taxon>
        <taxon>Chordata</taxon>
        <taxon>Craniata</taxon>
        <taxon>Vertebrata</taxon>
        <taxon>Euteleostomi</taxon>
        <taxon>Amphibia</taxon>
        <taxon>Batrachia</taxon>
        <taxon>Anura</taxon>
        <taxon>Neobatrachia</taxon>
        <taxon>Hyloidea</taxon>
        <taxon>Leptodactylidae</taxon>
        <taxon>Leiuperinae</taxon>
        <taxon>Engystomops</taxon>
    </lineage>
</organism>
<sequence>MIRGEEGGNEGGHLLWTVAVFQVRVEREGPVPVSRVPLSERPRDRKFGPRWVRRMRTEGAIYHLRYQVAVETSHKVRTRSIGAAAGAPNIGVIRTAAAPTWPDVVDKM</sequence>
<name>A0AAV6YRE1_ENGPU</name>